<accession>A0A6J8E8B5</accession>
<dbReference type="Gene3D" id="3.40.50.1110">
    <property type="entry name" value="SGNH hydrolase"/>
    <property type="match status" value="1"/>
</dbReference>
<protein>
    <submittedName>
        <fullName evidence="2">Uncharacterized protein</fullName>
    </submittedName>
</protein>
<feature type="compositionally biased region" description="Polar residues" evidence="1">
    <location>
        <begin position="289"/>
        <end position="358"/>
    </location>
</feature>
<evidence type="ECO:0000256" key="1">
    <source>
        <dbReference type="SAM" id="MobiDB-lite"/>
    </source>
</evidence>
<feature type="region of interest" description="Disordered" evidence="1">
    <location>
        <begin position="276"/>
        <end position="358"/>
    </location>
</feature>
<dbReference type="EMBL" id="CACVKT020008627">
    <property type="protein sequence ID" value="CAC5416336.1"/>
    <property type="molecule type" value="Genomic_DNA"/>
</dbReference>
<evidence type="ECO:0000313" key="3">
    <source>
        <dbReference type="Proteomes" id="UP000507470"/>
    </source>
</evidence>
<proteinExistence type="predicted"/>
<feature type="region of interest" description="Disordered" evidence="1">
    <location>
        <begin position="46"/>
        <end position="91"/>
    </location>
</feature>
<dbReference type="Proteomes" id="UP000507470">
    <property type="component" value="Unassembled WGS sequence"/>
</dbReference>
<dbReference type="AlphaFoldDB" id="A0A6J8E8B5"/>
<feature type="compositionally biased region" description="Basic and acidic residues" evidence="1">
    <location>
        <begin position="47"/>
        <end position="66"/>
    </location>
</feature>
<name>A0A6J8E8B5_MYTCO</name>
<dbReference type="InterPro" id="IPR036514">
    <property type="entry name" value="SGNH_hydro_sf"/>
</dbReference>
<sequence length="358" mass="41596">MAANDILQLRRKGDNLGNIDSKLKEIQLFDEFSPIVYETPIVNTENCENKSDNPKNLQDDTSKLHVDVQPPDESPVKEKNKNNTHQSQEENICETNSVTKDLEQQKTDINRLKSTLHTLESDCVSKDEIMKMGNSKENIVYQIGSNELDEKNPDEVLEKIEALIDVTNNVLKNPSITIGEVLPRFYHNSEKSKNFYEKRQMYNILFKDYCKEKGFNVIRYNMHFSNMYDGIHLNESAIKHFVRCMKEVMNPFLGIVYVDKTDTNIRKNTPVYSKNFGQQKFGYNDTRDQQSSGYNENRGQYNENRGQYNTGYNNNNRGQQSSGYKNNTGYYENRSMQNSGYNGNKQYQSPEFNKNSNM</sequence>
<keyword evidence="3" id="KW-1185">Reference proteome</keyword>
<gene>
    <name evidence="2" type="ORF">MCOR_48971</name>
</gene>
<dbReference type="SUPFAM" id="SSF52266">
    <property type="entry name" value="SGNH hydrolase"/>
    <property type="match status" value="1"/>
</dbReference>
<organism evidence="2 3">
    <name type="scientific">Mytilus coruscus</name>
    <name type="common">Sea mussel</name>
    <dbReference type="NCBI Taxonomy" id="42192"/>
    <lineage>
        <taxon>Eukaryota</taxon>
        <taxon>Metazoa</taxon>
        <taxon>Spiralia</taxon>
        <taxon>Lophotrochozoa</taxon>
        <taxon>Mollusca</taxon>
        <taxon>Bivalvia</taxon>
        <taxon>Autobranchia</taxon>
        <taxon>Pteriomorphia</taxon>
        <taxon>Mytilida</taxon>
        <taxon>Mytiloidea</taxon>
        <taxon>Mytilidae</taxon>
        <taxon>Mytilinae</taxon>
        <taxon>Mytilus</taxon>
    </lineage>
</organism>
<reference evidence="2 3" key="1">
    <citation type="submission" date="2020-06" db="EMBL/GenBank/DDBJ databases">
        <authorList>
            <person name="Li R."/>
            <person name="Bekaert M."/>
        </authorList>
    </citation>
    <scope>NUCLEOTIDE SEQUENCE [LARGE SCALE GENOMIC DNA]</scope>
    <source>
        <strain evidence="3">wild</strain>
    </source>
</reference>
<evidence type="ECO:0000313" key="2">
    <source>
        <dbReference type="EMBL" id="CAC5416336.1"/>
    </source>
</evidence>